<dbReference type="SUPFAM" id="SSF52172">
    <property type="entry name" value="CheY-like"/>
    <property type="match status" value="1"/>
</dbReference>
<dbReference type="PANTHER" id="PTHR43156">
    <property type="entry name" value="STAGE II SPORULATION PROTEIN E-RELATED"/>
    <property type="match status" value="1"/>
</dbReference>
<evidence type="ECO:0000256" key="1">
    <source>
        <dbReference type="ARBA" id="ARBA00022801"/>
    </source>
</evidence>
<dbReference type="Pfam" id="PF07228">
    <property type="entry name" value="SpoIIE"/>
    <property type="match status" value="1"/>
</dbReference>
<dbReference type="Pfam" id="PF00072">
    <property type="entry name" value="Response_reg"/>
    <property type="match status" value="1"/>
</dbReference>
<accession>A0A098QX18</accession>
<dbReference type="SMART" id="SM00448">
    <property type="entry name" value="REC"/>
    <property type="match status" value="1"/>
</dbReference>
<dbReference type="Gene3D" id="3.40.50.2300">
    <property type="match status" value="1"/>
</dbReference>
<keyword evidence="6" id="KW-1185">Reference proteome</keyword>
<dbReference type="STRING" id="1480694.DC28_09135"/>
<dbReference type="SUPFAM" id="SSF81606">
    <property type="entry name" value="PP2C-like"/>
    <property type="match status" value="1"/>
</dbReference>
<dbReference type="PROSITE" id="PS50110">
    <property type="entry name" value="RESPONSE_REGULATORY"/>
    <property type="match status" value="1"/>
</dbReference>
<dbReference type="Proteomes" id="UP000029692">
    <property type="component" value="Unassembled WGS sequence"/>
</dbReference>
<feature type="modified residue" description="4-aspartylphosphate" evidence="2">
    <location>
        <position position="233"/>
    </location>
</feature>
<dbReference type="InterPro" id="IPR001789">
    <property type="entry name" value="Sig_transdc_resp-reg_receiver"/>
</dbReference>
<evidence type="ECO:0000313" key="6">
    <source>
        <dbReference type="Proteomes" id="UP000029692"/>
    </source>
</evidence>
<evidence type="ECO:0000256" key="3">
    <source>
        <dbReference type="SAM" id="Coils"/>
    </source>
</evidence>
<keyword evidence="2" id="KW-0597">Phosphoprotein</keyword>
<reference evidence="5 6" key="1">
    <citation type="submission" date="2014-05" db="EMBL/GenBank/DDBJ databases">
        <title>De novo Genome Sequence of Spirocheata sp.</title>
        <authorList>
            <person name="Shivani Y."/>
            <person name="Subhash Y."/>
            <person name="Tushar L."/>
            <person name="Sasikala C."/>
            <person name="Ramana C.V."/>
        </authorList>
    </citation>
    <scope>NUCLEOTIDE SEQUENCE [LARGE SCALE GENOMIC DNA]</scope>
    <source>
        <strain evidence="5 6">JC230</strain>
    </source>
</reference>
<evidence type="ECO:0000313" key="5">
    <source>
        <dbReference type="EMBL" id="KGE71948.1"/>
    </source>
</evidence>
<dbReference type="PANTHER" id="PTHR43156:SF2">
    <property type="entry name" value="STAGE II SPORULATION PROTEIN E"/>
    <property type="match status" value="1"/>
</dbReference>
<sequence>MHGTSHFEQLRHDLRTYLNHITGYSDIIRTDAREYGKVEFIPGLEQIAKKAEKVRKLISFFFDDDTDLLAIATPEDIRKAFYVPLVQIISDARRLLVLFRSQEPIFIRDMEQLLAVANQMLDLVEAEIIDLQLEDLRNRQRPPALKNPPKEKKPLSIEDIPSFREFEGEVGEDLAGEKARIIGKILIVDDSPASQNLLTRHLSALGHTTIPMNSGEEALEYLQNNTVDIIILDVLMPGMTGYQVLRELKRDEALRDIPVIMISSLDSSESVAQCIKLGAEDYLPKDFEPSILWARIDASLERKRLQEQQEIYLQAIIESQQALAGELSDAAHYISSLLPKPITTPEVETGLTFIPSAQLGGDYAGHYWLDSHTLSLFVLDVSGHGIKSALLSVSLSNALNNRAVPGADFYNPGDLLTKLNQSFQSEAEVNAFFTIWYGVLDVETGHLKYASGGAPPALLIRPPAPVITASPDHPPQNLPEPEIFTLNTQDVLMGADDEHEYQTGSFQMQSQDYLYVFSDGIFEIARPNGRMLGLQEFTRLLPLLRNRAQANLDEVVNQVRALSMSDHFDDDISLLALQVLR</sequence>
<dbReference type="eggNOG" id="COG0745">
    <property type="taxonomic scope" value="Bacteria"/>
</dbReference>
<feature type="domain" description="Response regulatory" evidence="4">
    <location>
        <begin position="184"/>
        <end position="300"/>
    </location>
</feature>
<dbReference type="AlphaFoldDB" id="A0A098QX18"/>
<dbReference type="eggNOG" id="COG2208">
    <property type="taxonomic scope" value="Bacteria"/>
</dbReference>
<dbReference type="InterPro" id="IPR052016">
    <property type="entry name" value="Bact_Sigma-Reg"/>
</dbReference>
<name>A0A098QX18_9SPIO</name>
<gene>
    <name evidence="5" type="ORF">DC28_09135</name>
</gene>
<dbReference type="SMART" id="SM00331">
    <property type="entry name" value="PP2C_SIG"/>
    <property type="match status" value="1"/>
</dbReference>
<evidence type="ECO:0000259" key="4">
    <source>
        <dbReference type="PROSITE" id="PS50110"/>
    </source>
</evidence>
<dbReference type="InterPro" id="IPR001932">
    <property type="entry name" value="PPM-type_phosphatase-like_dom"/>
</dbReference>
<dbReference type="GO" id="GO:0016791">
    <property type="term" value="F:phosphatase activity"/>
    <property type="evidence" value="ECO:0007669"/>
    <property type="project" value="TreeGrafter"/>
</dbReference>
<proteinExistence type="predicted"/>
<dbReference type="OrthoDB" id="305353at2"/>
<dbReference type="Gene3D" id="3.60.40.10">
    <property type="entry name" value="PPM-type phosphatase domain"/>
    <property type="match status" value="1"/>
</dbReference>
<dbReference type="InterPro" id="IPR011006">
    <property type="entry name" value="CheY-like_superfamily"/>
</dbReference>
<dbReference type="RefSeq" id="WP_037547833.1">
    <property type="nucleotide sequence ID" value="NZ_JNUP01000064.1"/>
</dbReference>
<dbReference type="GO" id="GO:0000160">
    <property type="term" value="P:phosphorelay signal transduction system"/>
    <property type="evidence" value="ECO:0007669"/>
    <property type="project" value="InterPro"/>
</dbReference>
<protein>
    <recommendedName>
        <fullName evidence="4">Response regulatory domain-containing protein</fullName>
    </recommendedName>
</protein>
<comment type="caution">
    <text evidence="5">The sequence shown here is derived from an EMBL/GenBank/DDBJ whole genome shotgun (WGS) entry which is preliminary data.</text>
</comment>
<dbReference type="InterPro" id="IPR036457">
    <property type="entry name" value="PPM-type-like_dom_sf"/>
</dbReference>
<keyword evidence="1" id="KW-0378">Hydrolase</keyword>
<dbReference type="EMBL" id="JNUP01000064">
    <property type="protein sequence ID" value="KGE71948.1"/>
    <property type="molecule type" value="Genomic_DNA"/>
</dbReference>
<organism evidence="5 6">
    <name type="scientific">Spirochaeta lutea</name>
    <dbReference type="NCBI Taxonomy" id="1480694"/>
    <lineage>
        <taxon>Bacteria</taxon>
        <taxon>Pseudomonadati</taxon>
        <taxon>Spirochaetota</taxon>
        <taxon>Spirochaetia</taxon>
        <taxon>Spirochaetales</taxon>
        <taxon>Spirochaetaceae</taxon>
        <taxon>Spirochaeta</taxon>
    </lineage>
</organism>
<keyword evidence="3" id="KW-0175">Coiled coil</keyword>
<evidence type="ECO:0000256" key="2">
    <source>
        <dbReference type="PROSITE-ProRule" id="PRU00169"/>
    </source>
</evidence>
<feature type="coiled-coil region" evidence="3">
    <location>
        <begin position="107"/>
        <end position="134"/>
    </location>
</feature>